<proteinExistence type="predicted"/>
<dbReference type="Proteomes" id="UP001153292">
    <property type="component" value="Chromosome 16"/>
</dbReference>
<name>A0ABN8AV69_CHISP</name>
<keyword evidence="8" id="KW-1185">Reference proteome</keyword>
<dbReference type="Gene3D" id="2.60.120.590">
    <property type="entry name" value="Alpha-ketoglutarate-dependent dioxygenase AlkB-like"/>
    <property type="match status" value="1"/>
</dbReference>
<reference evidence="7" key="1">
    <citation type="submission" date="2021-12" db="EMBL/GenBank/DDBJ databases">
        <authorList>
            <person name="King R."/>
        </authorList>
    </citation>
    <scope>NUCLEOTIDE SEQUENCE</scope>
</reference>
<feature type="domain" description="Fe2OG dioxygenase" evidence="6">
    <location>
        <begin position="177"/>
        <end position="320"/>
    </location>
</feature>
<comment type="cofactor">
    <cofactor evidence="1">
        <name>Fe(2+)</name>
        <dbReference type="ChEBI" id="CHEBI:29033"/>
    </cofactor>
</comment>
<evidence type="ECO:0000259" key="6">
    <source>
        <dbReference type="PROSITE" id="PS51471"/>
    </source>
</evidence>
<evidence type="ECO:0000256" key="3">
    <source>
        <dbReference type="ARBA" id="ARBA00022964"/>
    </source>
</evidence>
<dbReference type="InterPro" id="IPR005123">
    <property type="entry name" value="Oxoglu/Fe-dep_dioxygenase_dom"/>
</dbReference>
<evidence type="ECO:0000256" key="4">
    <source>
        <dbReference type="ARBA" id="ARBA00023002"/>
    </source>
</evidence>
<evidence type="ECO:0000313" key="8">
    <source>
        <dbReference type="Proteomes" id="UP001153292"/>
    </source>
</evidence>
<gene>
    <name evidence="7" type="ORF">CHILSU_LOCUS3169</name>
</gene>
<evidence type="ECO:0000256" key="2">
    <source>
        <dbReference type="ARBA" id="ARBA00022723"/>
    </source>
</evidence>
<dbReference type="Pfam" id="PF13532">
    <property type="entry name" value="2OG-FeII_Oxy_2"/>
    <property type="match status" value="1"/>
</dbReference>
<keyword evidence="2" id="KW-0479">Metal-binding</keyword>
<sequence length="334" mass="38700">MKEIDEFLTIFKYYKANKPKPSSQNVITVEDERHYDKVIRFALKQSDDARTQRLGLKKMEKWHVYTFQSHPGLYLIRNPFTSLGQRYWIRKCLEDYPRKPNRTNIDNEINLEDWWQACYVDGASDQTLIKKLRWTTLGYHHNWDTKVYSEDNQSALPRELAELTDVVALSLGYSTFKPQATIVNYYHMKSTLSAHTDHSEVNLEAPLFSFSFGQSAIFLIGGQDKSVTPTAILLQSGDIMVMSKESRLCYHAVPKILLASSSPWNEEVNHSLGEISASFKYINQPEELYSNMIKNTGDEWNRFKDYVKESRININVRQVLNESQNSLAGVVFNS</sequence>
<dbReference type="SUPFAM" id="SSF51197">
    <property type="entry name" value="Clavaminate synthase-like"/>
    <property type="match status" value="1"/>
</dbReference>
<dbReference type="InterPro" id="IPR037151">
    <property type="entry name" value="AlkB-like_sf"/>
</dbReference>
<evidence type="ECO:0000313" key="7">
    <source>
        <dbReference type="EMBL" id="CAH0399988.1"/>
    </source>
</evidence>
<keyword evidence="4" id="KW-0560">Oxidoreductase</keyword>
<keyword evidence="5" id="KW-0408">Iron</keyword>
<keyword evidence="3" id="KW-0223">Dioxygenase</keyword>
<dbReference type="EMBL" id="OU963909">
    <property type="protein sequence ID" value="CAH0399988.1"/>
    <property type="molecule type" value="Genomic_DNA"/>
</dbReference>
<dbReference type="InterPro" id="IPR004574">
    <property type="entry name" value="Alkb"/>
</dbReference>
<accession>A0ABN8AV69</accession>
<evidence type="ECO:0000256" key="5">
    <source>
        <dbReference type="ARBA" id="ARBA00023004"/>
    </source>
</evidence>
<evidence type="ECO:0000256" key="1">
    <source>
        <dbReference type="ARBA" id="ARBA00001954"/>
    </source>
</evidence>
<dbReference type="PANTHER" id="PTHR16557">
    <property type="entry name" value="ALKYLATED DNA REPAIR PROTEIN ALKB-RELATED"/>
    <property type="match status" value="1"/>
</dbReference>
<dbReference type="PANTHER" id="PTHR16557:SF2">
    <property type="entry name" value="NUCLEIC ACID DIOXYGENASE ALKBH1"/>
    <property type="match status" value="1"/>
</dbReference>
<organism evidence="7 8">
    <name type="scientific">Chilo suppressalis</name>
    <name type="common">Asiatic rice borer moth</name>
    <dbReference type="NCBI Taxonomy" id="168631"/>
    <lineage>
        <taxon>Eukaryota</taxon>
        <taxon>Metazoa</taxon>
        <taxon>Ecdysozoa</taxon>
        <taxon>Arthropoda</taxon>
        <taxon>Hexapoda</taxon>
        <taxon>Insecta</taxon>
        <taxon>Pterygota</taxon>
        <taxon>Neoptera</taxon>
        <taxon>Endopterygota</taxon>
        <taxon>Lepidoptera</taxon>
        <taxon>Glossata</taxon>
        <taxon>Ditrysia</taxon>
        <taxon>Pyraloidea</taxon>
        <taxon>Crambidae</taxon>
        <taxon>Crambinae</taxon>
        <taxon>Chilo</taxon>
    </lineage>
</organism>
<protein>
    <recommendedName>
        <fullName evidence="6">Fe2OG dioxygenase domain-containing protein</fullName>
    </recommendedName>
</protein>
<dbReference type="PROSITE" id="PS51471">
    <property type="entry name" value="FE2OG_OXY"/>
    <property type="match status" value="1"/>
</dbReference>
<dbReference type="InterPro" id="IPR027450">
    <property type="entry name" value="AlkB-like"/>
</dbReference>